<sequence>MARPTIHDVAAAAGVSVATVSKAVNGRYGISASTAQRVLDVVHELGYESSLVASSMRSHRTGVIGVLVADFEPFSSEILKGVGAALHRSRYDLLAYSGTRQRDSEGWERRSLSRLSGTLIDGAIMVTPTVVTASSDIPVVAIDPHTGRADLPTVESDSFAGAMQATRHLIELGHRRIGLLGGRPDLRSSIAREAGYKRALSEAGIPFDPSLVRIGLYQQETSREPAVALLSLPDRPTAVFAANDLSAIAMVEVASNRGLSVPRDLSVVGFDDIPEASQLNPALTTIRQPMQNLGASAAHMLIALMAGEEPEHMHVRLPTRLVRRATTAAPPAASSAAAAQALA</sequence>
<evidence type="ECO:0000259" key="4">
    <source>
        <dbReference type="PROSITE" id="PS50932"/>
    </source>
</evidence>
<dbReference type="CDD" id="cd06267">
    <property type="entry name" value="PBP1_LacI_sugar_binding-like"/>
    <property type="match status" value="1"/>
</dbReference>
<dbReference type="InterPro" id="IPR028082">
    <property type="entry name" value="Peripla_BP_I"/>
</dbReference>
<keyword evidence="2 6" id="KW-0238">DNA-binding</keyword>
<dbReference type="GO" id="GO:0003700">
    <property type="term" value="F:DNA-binding transcription factor activity"/>
    <property type="evidence" value="ECO:0007669"/>
    <property type="project" value="TreeGrafter"/>
</dbReference>
<keyword evidence="3" id="KW-0804">Transcription</keyword>
<keyword evidence="1" id="KW-0805">Transcription regulation</keyword>
<dbReference type="SUPFAM" id="SSF47413">
    <property type="entry name" value="lambda repressor-like DNA-binding domains"/>
    <property type="match status" value="1"/>
</dbReference>
<dbReference type="OrthoDB" id="3227375at2"/>
<dbReference type="SMART" id="SM00354">
    <property type="entry name" value="HTH_LACI"/>
    <property type="match status" value="1"/>
</dbReference>
<evidence type="ECO:0000256" key="2">
    <source>
        <dbReference type="ARBA" id="ARBA00023125"/>
    </source>
</evidence>
<evidence type="ECO:0000313" key="6">
    <source>
        <dbReference type="EMBL" id="RWZ46241.1"/>
    </source>
</evidence>
<reference evidence="6 7" key="1">
    <citation type="submission" date="2018-12" db="EMBL/GenBank/DDBJ databases">
        <authorList>
            <person name="Li F."/>
        </authorList>
    </citation>
    <scope>NUCLEOTIDE SEQUENCE [LARGE SCALE GENOMIC DNA]</scope>
    <source>
        <strain evidence="6 7">11W25H-1</strain>
    </source>
</reference>
<dbReference type="PROSITE" id="PS00356">
    <property type="entry name" value="HTH_LACI_1"/>
    <property type="match status" value="1"/>
</dbReference>
<protein>
    <submittedName>
        <fullName evidence="6">LacI family DNA-binding transcriptional regulator</fullName>
    </submittedName>
</protein>
<dbReference type="SUPFAM" id="SSF53822">
    <property type="entry name" value="Periplasmic binding protein-like I"/>
    <property type="match status" value="1"/>
</dbReference>
<dbReference type="InterPro" id="IPR046335">
    <property type="entry name" value="LacI/GalR-like_sensor"/>
</dbReference>
<dbReference type="InterPro" id="IPR001387">
    <property type="entry name" value="Cro/C1-type_HTH"/>
</dbReference>
<proteinExistence type="predicted"/>
<dbReference type="Proteomes" id="UP000288547">
    <property type="component" value="Unassembled WGS sequence"/>
</dbReference>
<dbReference type="Pfam" id="PF00356">
    <property type="entry name" value="LacI"/>
    <property type="match status" value="1"/>
</dbReference>
<evidence type="ECO:0000259" key="5">
    <source>
        <dbReference type="PROSITE" id="PS50943"/>
    </source>
</evidence>
<dbReference type="CDD" id="cd01392">
    <property type="entry name" value="HTH_LacI"/>
    <property type="match status" value="1"/>
</dbReference>
<gene>
    <name evidence="6" type="ORF">ELQ90_15850</name>
</gene>
<dbReference type="PRINTS" id="PR00036">
    <property type="entry name" value="HTHLACI"/>
</dbReference>
<dbReference type="Gene3D" id="1.10.260.40">
    <property type="entry name" value="lambda repressor-like DNA-binding domains"/>
    <property type="match status" value="1"/>
</dbReference>
<dbReference type="PROSITE" id="PS50943">
    <property type="entry name" value="HTH_CROC1"/>
    <property type="match status" value="1"/>
</dbReference>
<evidence type="ECO:0000313" key="7">
    <source>
        <dbReference type="Proteomes" id="UP000288547"/>
    </source>
</evidence>
<dbReference type="Pfam" id="PF13377">
    <property type="entry name" value="Peripla_BP_3"/>
    <property type="match status" value="1"/>
</dbReference>
<dbReference type="GO" id="GO:0000976">
    <property type="term" value="F:transcription cis-regulatory region binding"/>
    <property type="evidence" value="ECO:0007669"/>
    <property type="project" value="TreeGrafter"/>
</dbReference>
<dbReference type="InterPro" id="IPR010982">
    <property type="entry name" value="Lambda_DNA-bd_dom_sf"/>
</dbReference>
<organism evidence="6 7">
    <name type="scientific">Labedella phragmitis</name>
    <dbReference type="NCBI Taxonomy" id="2498849"/>
    <lineage>
        <taxon>Bacteria</taxon>
        <taxon>Bacillati</taxon>
        <taxon>Actinomycetota</taxon>
        <taxon>Actinomycetes</taxon>
        <taxon>Micrococcales</taxon>
        <taxon>Microbacteriaceae</taxon>
        <taxon>Labedella</taxon>
    </lineage>
</organism>
<name>A0A444PPA2_9MICO</name>
<dbReference type="PROSITE" id="PS50932">
    <property type="entry name" value="HTH_LACI_2"/>
    <property type="match status" value="1"/>
</dbReference>
<keyword evidence="7" id="KW-1185">Reference proteome</keyword>
<dbReference type="AlphaFoldDB" id="A0A444PPA2"/>
<dbReference type="PANTHER" id="PTHR30146:SF153">
    <property type="entry name" value="LACTOSE OPERON REPRESSOR"/>
    <property type="match status" value="1"/>
</dbReference>
<dbReference type="RefSeq" id="WP_128496273.1">
    <property type="nucleotide sequence ID" value="NZ_RZNB01000008.1"/>
</dbReference>
<feature type="domain" description="HTH cro/C1-type" evidence="5">
    <location>
        <begin position="5"/>
        <end position="41"/>
    </location>
</feature>
<dbReference type="PANTHER" id="PTHR30146">
    <property type="entry name" value="LACI-RELATED TRANSCRIPTIONAL REPRESSOR"/>
    <property type="match status" value="1"/>
</dbReference>
<feature type="domain" description="HTH lacI-type" evidence="4">
    <location>
        <begin position="4"/>
        <end position="58"/>
    </location>
</feature>
<comment type="caution">
    <text evidence="6">The sequence shown here is derived from an EMBL/GenBank/DDBJ whole genome shotgun (WGS) entry which is preliminary data.</text>
</comment>
<dbReference type="Gene3D" id="3.40.50.2300">
    <property type="match status" value="2"/>
</dbReference>
<accession>A0A444PPA2</accession>
<dbReference type="InterPro" id="IPR000843">
    <property type="entry name" value="HTH_LacI"/>
</dbReference>
<dbReference type="EMBL" id="RZNB01000008">
    <property type="protein sequence ID" value="RWZ46241.1"/>
    <property type="molecule type" value="Genomic_DNA"/>
</dbReference>
<evidence type="ECO:0000256" key="3">
    <source>
        <dbReference type="ARBA" id="ARBA00023163"/>
    </source>
</evidence>
<evidence type="ECO:0000256" key="1">
    <source>
        <dbReference type="ARBA" id="ARBA00023015"/>
    </source>
</evidence>